<keyword evidence="2" id="KW-1185">Reference proteome</keyword>
<gene>
    <name evidence="1" type="ORF">Tco_0747552</name>
</gene>
<comment type="caution">
    <text evidence="1">The sequence shown here is derived from an EMBL/GenBank/DDBJ whole genome shotgun (WGS) entry which is preliminary data.</text>
</comment>
<dbReference type="EMBL" id="BQNB010010715">
    <property type="protein sequence ID" value="GJS81011.1"/>
    <property type="molecule type" value="Genomic_DNA"/>
</dbReference>
<accession>A0ABQ4YU74</accession>
<reference evidence="1" key="2">
    <citation type="submission" date="2022-01" db="EMBL/GenBank/DDBJ databases">
        <authorList>
            <person name="Yamashiro T."/>
            <person name="Shiraishi A."/>
            <person name="Satake H."/>
            <person name="Nakayama K."/>
        </authorList>
    </citation>
    <scope>NUCLEOTIDE SEQUENCE</scope>
</reference>
<proteinExistence type="predicted"/>
<reference evidence="1" key="1">
    <citation type="journal article" date="2022" name="Int. J. Mol. Sci.">
        <title>Draft Genome of Tanacetum Coccineum: Genomic Comparison of Closely Related Tanacetum-Family Plants.</title>
        <authorList>
            <person name="Yamashiro T."/>
            <person name="Shiraishi A."/>
            <person name="Nakayama K."/>
            <person name="Satake H."/>
        </authorList>
    </citation>
    <scope>NUCLEOTIDE SEQUENCE</scope>
</reference>
<evidence type="ECO:0000313" key="2">
    <source>
        <dbReference type="Proteomes" id="UP001151760"/>
    </source>
</evidence>
<name>A0ABQ4YU74_9ASTR</name>
<protein>
    <submittedName>
        <fullName evidence="1">Uncharacterized protein</fullName>
    </submittedName>
</protein>
<organism evidence="1 2">
    <name type="scientific">Tanacetum coccineum</name>
    <dbReference type="NCBI Taxonomy" id="301880"/>
    <lineage>
        <taxon>Eukaryota</taxon>
        <taxon>Viridiplantae</taxon>
        <taxon>Streptophyta</taxon>
        <taxon>Embryophyta</taxon>
        <taxon>Tracheophyta</taxon>
        <taxon>Spermatophyta</taxon>
        <taxon>Magnoliopsida</taxon>
        <taxon>eudicotyledons</taxon>
        <taxon>Gunneridae</taxon>
        <taxon>Pentapetalae</taxon>
        <taxon>asterids</taxon>
        <taxon>campanulids</taxon>
        <taxon>Asterales</taxon>
        <taxon>Asteraceae</taxon>
        <taxon>Asteroideae</taxon>
        <taxon>Anthemideae</taxon>
        <taxon>Anthemidinae</taxon>
        <taxon>Tanacetum</taxon>
    </lineage>
</organism>
<dbReference type="Proteomes" id="UP001151760">
    <property type="component" value="Unassembled WGS sequence"/>
</dbReference>
<sequence length="156" mass="17454">MLSLSLDVPSPWICGNSNEIMASNSNKIPILCDSKSAIAISWPTPVPTSRTNILLSLPFHQGGLERVLIEKRSKVRIRDSATEMELVWNNQQGSNTLSWKPCQGDSSKLNLPDHRIRRRCCSLIPAESRFKTSCSIDKDKLMMKAQVQKKMSSANL</sequence>
<evidence type="ECO:0000313" key="1">
    <source>
        <dbReference type="EMBL" id="GJS81011.1"/>
    </source>
</evidence>